<keyword evidence="2" id="KW-1185">Reference proteome</keyword>
<dbReference type="InterPro" id="IPR036689">
    <property type="entry name" value="ESAT-6-like_sf"/>
</dbReference>
<proteinExistence type="predicted"/>
<comment type="caution">
    <text evidence="1">The sequence shown here is derived from an EMBL/GenBank/DDBJ whole genome shotgun (WGS) entry which is preliminary data.</text>
</comment>
<dbReference type="Proteomes" id="UP001596512">
    <property type="component" value="Unassembled WGS sequence"/>
</dbReference>
<reference evidence="2" key="1">
    <citation type="journal article" date="2019" name="Int. J. Syst. Evol. Microbiol.">
        <title>The Global Catalogue of Microorganisms (GCM) 10K type strain sequencing project: providing services to taxonomists for standard genome sequencing and annotation.</title>
        <authorList>
            <consortium name="The Broad Institute Genomics Platform"/>
            <consortium name="The Broad Institute Genome Sequencing Center for Infectious Disease"/>
            <person name="Wu L."/>
            <person name="Ma J."/>
        </authorList>
    </citation>
    <scope>NUCLEOTIDE SEQUENCE [LARGE SCALE GENOMIC DNA]</scope>
    <source>
        <strain evidence="2">JCM 17695</strain>
    </source>
</reference>
<evidence type="ECO:0000313" key="2">
    <source>
        <dbReference type="Proteomes" id="UP001596512"/>
    </source>
</evidence>
<evidence type="ECO:0000313" key="1">
    <source>
        <dbReference type="EMBL" id="MFC7617618.1"/>
    </source>
</evidence>
<name>A0ABW2TWN1_9PSEU</name>
<dbReference type="Gene3D" id="1.10.287.1060">
    <property type="entry name" value="ESAT-6-like"/>
    <property type="match status" value="1"/>
</dbReference>
<accession>A0ABW2TWN1</accession>
<dbReference type="EMBL" id="JBHTEY010000004">
    <property type="protein sequence ID" value="MFC7617618.1"/>
    <property type="molecule type" value="Genomic_DNA"/>
</dbReference>
<gene>
    <name evidence="1" type="ORF">ACFQV2_33640</name>
</gene>
<sequence length="101" mass="10097">MTGFEVDPTALAARAGEFTDLAARAGAIHRDLADRLAALGPCWGSDAVGASFAAAHAAGSDATLGDLDALAGRLDEVGTRFTATARGYADTESANTTALGE</sequence>
<organism evidence="1 2">
    <name type="scientific">Actinokineospora soli</name>
    <dbReference type="NCBI Taxonomy" id="1048753"/>
    <lineage>
        <taxon>Bacteria</taxon>
        <taxon>Bacillati</taxon>
        <taxon>Actinomycetota</taxon>
        <taxon>Actinomycetes</taxon>
        <taxon>Pseudonocardiales</taxon>
        <taxon>Pseudonocardiaceae</taxon>
        <taxon>Actinokineospora</taxon>
    </lineage>
</organism>
<protein>
    <submittedName>
        <fullName evidence="1">WXG100 family type VII secretion target</fullName>
    </submittedName>
</protein>
<dbReference type="SUPFAM" id="SSF140453">
    <property type="entry name" value="EsxAB dimer-like"/>
    <property type="match status" value="1"/>
</dbReference>